<dbReference type="InterPro" id="IPR001867">
    <property type="entry name" value="OmpR/PhoB-type_DNA-bd"/>
</dbReference>
<keyword evidence="2" id="KW-0597">Phosphoprotein</keyword>
<evidence type="ECO:0000256" key="4">
    <source>
        <dbReference type="ARBA" id="ARBA00023015"/>
    </source>
</evidence>
<evidence type="ECO:0000256" key="3">
    <source>
        <dbReference type="ARBA" id="ARBA00023012"/>
    </source>
</evidence>
<accession>E0IEV4</accession>
<organism evidence="9 10">
    <name type="scientific">Paenibacillus curdlanolyticus YK9</name>
    <dbReference type="NCBI Taxonomy" id="717606"/>
    <lineage>
        <taxon>Bacteria</taxon>
        <taxon>Bacillati</taxon>
        <taxon>Bacillota</taxon>
        <taxon>Bacilli</taxon>
        <taxon>Bacillales</taxon>
        <taxon>Paenibacillaceae</taxon>
        <taxon>Paenibacillus</taxon>
    </lineage>
</organism>
<gene>
    <name evidence="9" type="ORF">PaecuDRAFT_4195</name>
</gene>
<keyword evidence="6" id="KW-0804">Transcription</keyword>
<evidence type="ECO:0000313" key="10">
    <source>
        <dbReference type="Proteomes" id="UP000005387"/>
    </source>
</evidence>
<evidence type="ECO:0000256" key="5">
    <source>
        <dbReference type="ARBA" id="ARBA00023125"/>
    </source>
</evidence>
<keyword evidence="4" id="KW-0805">Transcription regulation</keyword>
<dbReference type="SMART" id="SM00862">
    <property type="entry name" value="Trans_reg_C"/>
    <property type="match status" value="1"/>
</dbReference>
<dbReference type="GO" id="GO:0000156">
    <property type="term" value="F:phosphorelay response regulator activity"/>
    <property type="evidence" value="ECO:0007669"/>
    <property type="project" value="TreeGrafter"/>
</dbReference>
<keyword evidence="10" id="KW-1185">Reference proteome</keyword>
<dbReference type="Gene3D" id="1.10.10.10">
    <property type="entry name" value="Winged helix-like DNA-binding domain superfamily/Winged helix DNA-binding domain"/>
    <property type="match status" value="1"/>
</dbReference>
<comment type="subcellular location">
    <subcellularLocation>
        <location evidence="1">Cytoplasm</location>
    </subcellularLocation>
</comment>
<keyword evidence="5 7" id="KW-0238">DNA-binding</keyword>
<dbReference type="OrthoDB" id="2652196at2"/>
<dbReference type="Proteomes" id="UP000005387">
    <property type="component" value="Unassembled WGS sequence"/>
</dbReference>
<dbReference type="RefSeq" id="WP_006040178.1">
    <property type="nucleotide sequence ID" value="NZ_AEDD01000012.1"/>
</dbReference>
<proteinExistence type="predicted"/>
<evidence type="ECO:0000256" key="7">
    <source>
        <dbReference type="PROSITE-ProRule" id="PRU01091"/>
    </source>
</evidence>
<sequence length="290" mass="31399">MYSSFEQRIKTAAGAGFLPERTGQPNRRMMMVSKNTAGIHEAVTLLMDDGFDVYLSQQLPSREQVTQLAIELLICDLSPQKAAAADAVAAAAQLLVDAGVQASRILFLVAEPTLADCLTAGISAEMLVWPGHAREALLHARRLMRSGASSEASLAQTSEARHVDSGGNAAAANGVRQFKDLDIDLGRMAVYRDNRQLRLTRTEYELLLVLLNADGSVLTRDAITERIWGCAMFGNSNTVDVHIKTLRKKLGDNAIFPKYVATVRGAGYRLADERPGQQPRYSAPASAVSV</sequence>
<dbReference type="InterPro" id="IPR039420">
    <property type="entry name" value="WalR-like"/>
</dbReference>
<evidence type="ECO:0000256" key="1">
    <source>
        <dbReference type="ARBA" id="ARBA00004496"/>
    </source>
</evidence>
<dbReference type="AlphaFoldDB" id="E0IEV4"/>
<reference evidence="9 10" key="1">
    <citation type="submission" date="2010-07" db="EMBL/GenBank/DDBJ databases">
        <title>The draft genome of Paenibacillus curdlanolyticus YK9.</title>
        <authorList>
            <consortium name="US DOE Joint Genome Institute (JGI-PGF)"/>
            <person name="Lucas S."/>
            <person name="Copeland A."/>
            <person name="Lapidus A."/>
            <person name="Cheng J.-F."/>
            <person name="Bruce D."/>
            <person name="Goodwin L."/>
            <person name="Pitluck S."/>
            <person name="Land M.L."/>
            <person name="Hauser L."/>
            <person name="Chang Y.-J."/>
            <person name="Jeffries C."/>
            <person name="Anderson I.J."/>
            <person name="Johnson E."/>
            <person name="Loganathan U."/>
            <person name="Mulhopadhyay B."/>
            <person name="Kyrpides N."/>
            <person name="Woyke T.J."/>
        </authorList>
    </citation>
    <scope>NUCLEOTIDE SEQUENCE [LARGE SCALE GENOMIC DNA]</scope>
    <source>
        <strain evidence="9 10">YK9</strain>
    </source>
</reference>
<dbReference type="PANTHER" id="PTHR48111">
    <property type="entry name" value="REGULATOR OF RPOS"/>
    <property type="match status" value="1"/>
</dbReference>
<evidence type="ECO:0000256" key="2">
    <source>
        <dbReference type="ARBA" id="ARBA00022553"/>
    </source>
</evidence>
<dbReference type="CDD" id="cd00383">
    <property type="entry name" value="trans_reg_C"/>
    <property type="match status" value="1"/>
</dbReference>
<evidence type="ECO:0000256" key="6">
    <source>
        <dbReference type="ARBA" id="ARBA00023163"/>
    </source>
</evidence>
<keyword evidence="3" id="KW-0902">Two-component regulatory system</keyword>
<protein>
    <submittedName>
        <fullName evidence="9">Putative two component transcriptional regulator, winged helix family</fullName>
    </submittedName>
</protein>
<dbReference type="STRING" id="717606.PaecuDRAFT_4195"/>
<dbReference type="SUPFAM" id="SSF46894">
    <property type="entry name" value="C-terminal effector domain of the bipartite response regulators"/>
    <property type="match status" value="1"/>
</dbReference>
<dbReference type="PROSITE" id="PS51755">
    <property type="entry name" value="OMPR_PHOB"/>
    <property type="match status" value="1"/>
</dbReference>
<dbReference type="PANTHER" id="PTHR48111:SF1">
    <property type="entry name" value="TWO-COMPONENT RESPONSE REGULATOR ORR33"/>
    <property type="match status" value="1"/>
</dbReference>
<dbReference type="GO" id="GO:0032993">
    <property type="term" value="C:protein-DNA complex"/>
    <property type="evidence" value="ECO:0007669"/>
    <property type="project" value="TreeGrafter"/>
</dbReference>
<feature type="DNA-binding region" description="OmpR/PhoB-type" evidence="7">
    <location>
        <begin position="173"/>
        <end position="272"/>
    </location>
</feature>
<dbReference type="Pfam" id="PF00486">
    <property type="entry name" value="Trans_reg_C"/>
    <property type="match status" value="1"/>
</dbReference>
<dbReference type="InterPro" id="IPR036388">
    <property type="entry name" value="WH-like_DNA-bd_sf"/>
</dbReference>
<dbReference type="eggNOG" id="COG0745">
    <property type="taxonomic scope" value="Bacteria"/>
</dbReference>
<dbReference type="FunFam" id="1.10.10.10:FF:000018">
    <property type="entry name" value="DNA-binding response regulator ResD"/>
    <property type="match status" value="1"/>
</dbReference>
<feature type="domain" description="OmpR/PhoB-type" evidence="8">
    <location>
        <begin position="173"/>
        <end position="272"/>
    </location>
</feature>
<name>E0IEV4_9BACL</name>
<evidence type="ECO:0000313" key="9">
    <source>
        <dbReference type="EMBL" id="EFM09192.1"/>
    </source>
</evidence>
<dbReference type="GO" id="GO:0005829">
    <property type="term" value="C:cytosol"/>
    <property type="evidence" value="ECO:0007669"/>
    <property type="project" value="TreeGrafter"/>
</dbReference>
<dbReference type="EMBL" id="AEDD01000012">
    <property type="protein sequence ID" value="EFM09192.1"/>
    <property type="molecule type" value="Genomic_DNA"/>
</dbReference>
<evidence type="ECO:0000259" key="8">
    <source>
        <dbReference type="PROSITE" id="PS51755"/>
    </source>
</evidence>
<dbReference type="GO" id="GO:0000976">
    <property type="term" value="F:transcription cis-regulatory region binding"/>
    <property type="evidence" value="ECO:0007669"/>
    <property type="project" value="TreeGrafter"/>
</dbReference>
<dbReference type="GO" id="GO:0006355">
    <property type="term" value="P:regulation of DNA-templated transcription"/>
    <property type="evidence" value="ECO:0007669"/>
    <property type="project" value="InterPro"/>
</dbReference>
<dbReference type="InterPro" id="IPR016032">
    <property type="entry name" value="Sig_transdc_resp-reg_C-effctor"/>
</dbReference>